<dbReference type="InterPro" id="IPR036396">
    <property type="entry name" value="Cyt_P450_sf"/>
</dbReference>
<proteinExistence type="inferred from homology"/>
<dbReference type="Pfam" id="PF00067">
    <property type="entry name" value="p450"/>
    <property type="match status" value="1"/>
</dbReference>
<evidence type="ECO:0000256" key="8">
    <source>
        <dbReference type="RuleBase" id="RU000461"/>
    </source>
</evidence>
<keyword evidence="6 8" id="KW-0503">Monooxygenase</keyword>
<dbReference type="PRINTS" id="PR00463">
    <property type="entry name" value="EP450I"/>
</dbReference>
<evidence type="ECO:0000256" key="1">
    <source>
        <dbReference type="ARBA" id="ARBA00010617"/>
    </source>
</evidence>
<name>A0A7S3DKK1_9EUKA</name>
<reference evidence="10" key="1">
    <citation type="submission" date="2021-01" db="EMBL/GenBank/DDBJ databases">
        <authorList>
            <person name="Corre E."/>
            <person name="Pelletier E."/>
            <person name="Niang G."/>
            <person name="Scheremetjew M."/>
            <person name="Finn R."/>
            <person name="Kale V."/>
            <person name="Holt S."/>
            <person name="Cochrane G."/>
            <person name="Meng A."/>
            <person name="Brown T."/>
            <person name="Cohen L."/>
        </authorList>
    </citation>
    <scope>NUCLEOTIDE SEQUENCE</scope>
    <source>
        <strain evidence="10">NIES-2562</strain>
    </source>
</reference>
<protein>
    <recommendedName>
        <fullName evidence="11">Cytochrome P450</fullName>
    </recommendedName>
</protein>
<comment type="similarity">
    <text evidence="1 8">Belongs to the cytochrome P450 family.</text>
</comment>
<dbReference type="InterPro" id="IPR017972">
    <property type="entry name" value="Cyt_P450_CS"/>
</dbReference>
<dbReference type="AlphaFoldDB" id="A0A7S3DKK1"/>
<keyword evidence="5 7" id="KW-0408">Iron</keyword>
<keyword evidence="9" id="KW-1133">Transmembrane helix</keyword>
<keyword evidence="2 7" id="KW-0349">Heme</keyword>
<feature type="transmembrane region" description="Helical" evidence="9">
    <location>
        <begin position="6"/>
        <end position="26"/>
    </location>
</feature>
<keyword evidence="9" id="KW-0472">Membrane</keyword>
<dbReference type="InterPro" id="IPR001128">
    <property type="entry name" value="Cyt_P450"/>
</dbReference>
<evidence type="ECO:0000256" key="7">
    <source>
        <dbReference type="PIRSR" id="PIRSR602401-1"/>
    </source>
</evidence>
<dbReference type="EMBL" id="HBIB01035314">
    <property type="protein sequence ID" value="CAE0260628.1"/>
    <property type="molecule type" value="Transcribed_RNA"/>
</dbReference>
<evidence type="ECO:0000256" key="3">
    <source>
        <dbReference type="ARBA" id="ARBA00022723"/>
    </source>
</evidence>
<dbReference type="InterPro" id="IPR050196">
    <property type="entry name" value="Cytochrome_P450_Monoox"/>
</dbReference>
<evidence type="ECO:0000256" key="5">
    <source>
        <dbReference type="ARBA" id="ARBA00023004"/>
    </source>
</evidence>
<dbReference type="Gene3D" id="1.10.630.10">
    <property type="entry name" value="Cytochrome P450"/>
    <property type="match status" value="1"/>
</dbReference>
<evidence type="ECO:0000256" key="4">
    <source>
        <dbReference type="ARBA" id="ARBA00023002"/>
    </source>
</evidence>
<keyword evidence="4 8" id="KW-0560">Oxidoreductase</keyword>
<accession>A0A7S3DKK1</accession>
<dbReference type="PROSITE" id="PS00086">
    <property type="entry name" value="CYTOCHROME_P450"/>
    <property type="match status" value="1"/>
</dbReference>
<dbReference type="GO" id="GO:0005506">
    <property type="term" value="F:iron ion binding"/>
    <property type="evidence" value="ECO:0007669"/>
    <property type="project" value="InterPro"/>
</dbReference>
<evidence type="ECO:0000256" key="2">
    <source>
        <dbReference type="ARBA" id="ARBA00022617"/>
    </source>
</evidence>
<keyword evidence="9" id="KW-0812">Transmembrane</keyword>
<organism evidence="10">
    <name type="scientific">Palpitomonas bilix</name>
    <dbReference type="NCBI Taxonomy" id="652834"/>
    <lineage>
        <taxon>Eukaryota</taxon>
        <taxon>Eukaryota incertae sedis</taxon>
    </lineage>
</organism>
<keyword evidence="3 7" id="KW-0479">Metal-binding</keyword>
<dbReference type="SUPFAM" id="SSF48264">
    <property type="entry name" value="Cytochrome P450"/>
    <property type="match status" value="1"/>
</dbReference>
<dbReference type="PRINTS" id="PR00385">
    <property type="entry name" value="P450"/>
</dbReference>
<comment type="cofactor">
    <cofactor evidence="7">
        <name>heme</name>
        <dbReference type="ChEBI" id="CHEBI:30413"/>
    </cofactor>
</comment>
<evidence type="ECO:0000256" key="9">
    <source>
        <dbReference type="SAM" id="Phobius"/>
    </source>
</evidence>
<sequence>MKLQDYIVGALTLPVLAPIAVFRGLFGLSRYLWKKGAYSSLPQVEGYFPIATLFEPGKMEDILDKLRRDDGSYPDMFSFGFYYHGDCSIAVTNPALLREIFTHDSDFPKIPESNGLLEVFVGKGLVNTEGALWKHDRKLLTPVFHFDALTHGVPKIVKVCLKKYEELEAAVKKADSDCGKGCHVLGPVGLFSDMTLRVIIAYAFGDHMPADDMQKAFHEMLQPLDEFFAFYMLVGSLSLQLPLTASAITRRAKAVISKMVEERVLEALARRDRGEKAFDDNNLLETIIQNGEKGMEKETVEKAVAQGLTFLFAGHDTTSNLLSFALDYLSRPEYRHYQEEIRQEAMAVFGDLHGFEHADRSAAQKLVLCERVLEETLRLAPPAPFIERMVKKDMKLGNVEIKAGTAVLPLFYCTHRDSRFWKDPDTFNPHRFSDEQSVGRKNFSFVPFSAGGRNCIGQKLSLLEAKLILSSLLMKFEVVSVQDGPPPRGFTFTMSPLKFEVGLRLRSEQ</sequence>
<evidence type="ECO:0000313" key="10">
    <source>
        <dbReference type="EMBL" id="CAE0260628.1"/>
    </source>
</evidence>
<dbReference type="PANTHER" id="PTHR24291">
    <property type="entry name" value="CYTOCHROME P450 FAMILY 4"/>
    <property type="match status" value="1"/>
</dbReference>
<evidence type="ECO:0000256" key="6">
    <source>
        <dbReference type="ARBA" id="ARBA00023033"/>
    </source>
</evidence>
<gene>
    <name evidence="10" type="ORF">PBIL07802_LOCUS22910</name>
</gene>
<dbReference type="GO" id="GO:0020037">
    <property type="term" value="F:heme binding"/>
    <property type="evidence" value="ECO:0007669"/>
    <property type="project" value="InterPro"/>
</dbReference>
<dbReference type="PANTHER" id="PTHR24291:SF50">
    <property type="entry name" value="BIFUNCTIONAL ALBAFLAVENONE MONOOXYGENASE_TERPENE SYNTHASE"/>
    <property type="match status" value="1"/>
</dbReference>
<dbReference type="GO" id="GO:0016705">
    <property type="term" value="F:oxidoreductase activity, acting on paired donors, with incorporation or reduction of molecular oxygen"/>
    <property type="evidence" value="ECO:0007669"/>
    <property type="project" value="InterPro"/>
</dbReference>
<feature type="binding site" description="axial binding residue" evidence="7">
    <location>
        <position position="455"/>
    </location>
    <ligand>
        <name>heme</name>
        <dbReference type="ChEBI" id="CHEBI:30413"/>
    </ligand>
    <ligandPart>
        <name>Fe</name>
        <dbReference type="ChEBI" id="CHEBI:18248"/>
    </ligandPart>
</feature>
<dbReference type="GO" id="GO:0004497">
    <property type="term" value="F:monooxygenase activity"/>
    <property type="evidence" value="ECO:0007669"/>
    <property type="project" value="UniProtKB-KW"/>
</dbReference>
<evidence type="ECO:0008006" key="11">
    <source>
        <dbReference type="Google" id="ProtNLM"/>
    </source>
</evidence>
<dbReference type="InterPro" id="IPR002401">
    <property type="entry name" value="Cyt_P450_E_grp-I"/>
</dbReference>